<comment type="similarity">
    <text evidence="1">Belongs to the group II decarboxylase family.</text>
</comment>
<reference evidence="3 4" key="1">
    <citation type="submission" date="2020-09" db="EMBL/GenBank/DDBJ databases">
        <title>De no assembly of potato wild relative species, Solanum commersonii.</title>
        <authorList>
            <person name="Cho K."/>
        </authorList>
    </citation>
    <scope>NUCLEOTIDE SEQUENCE [LARGE SCALE GENOMIC DNA]</scope>
    <source>
        <strain evidence="3">LZ3.2</strain>
        <tissue evidence="3">Leaf</tissue>
    </source>
</reference>
<dbReference type="InterPro" id="IPR051151">
    <property type="entry name" value="Group_II_Decarboxylase"/>
</dbReference>
<evidence type="ECO:0000313" key="3">
    <source>
        <dbReference type="EMBL" id="KAG5589928.1"/>
    </source>
</evidence>
<comment type="caution">
    <text evidence="3">The sequence shown here is derived from an EMBL/GenBank/DDBJ whole genome shotgun (WGS) entry which is preliminary data.</text>
</comment>
<sequence>MIMFFTKMMSKIVASLPSENIVNGNIKKVVKVTQPRPRKKLQLAVTEPGLTNGVSSPDYILDNYLRTLTQRVKYHLGFPGNIYYDHHVALAPLLQFHLNNYGDPFTKNPVDFHSKDFEVAVLD</sequence>
<evidence type="ECO:0000256" key="1">
    <source>
        <dbReference type="ARBA" id="ARBA00009533"/>
    </source>
</evidence>
<protein>
    <submittedName>
        <fullName evidence="3">Uncharacterized protein</fullName>
    </submittedName>
</protein>
<name>A0A9J5XS09_SOLCO</name>
<dbReference type="PANTHER" id="PTHR46101">
    <property type="match status" value="1"/>
</dbReference>
<keyword evidence="2" id="KW-0210">Decarboxylase</keyword>
<dbReference type="OrthoDB" id="2161780at2759"/>
<evidence type="ECO:0000256" key="2">
    <source>
        <dbReference type="ARBA" id="ARBA00022793"/>
    </source>
</evidence>
<organism evidence="3 4">
    <name type="scientific">Solanum commersonii</name>
    <name type="common">Commerson's wild potato</name>
    <name type="synonym">Commerson's nightshade</name>
    <dbReference type="NCBI Taxonomy" id="4109"/>
    <lineage>
        <taxon>Eukaryota</taxon>
        <taxon>Viridiplantae</taxon>
        <taxon>Streptophyta</taxon>
        <taxon>Embryophyta</taxon>
        <taxon>Tracheophyta</taxon>
        <taxon>Spermatophyta</taxon>
        <taxon>Magnoliopsida</taxon>
        <taxon>eudicotyledons</taxon>
        <taxon>Gunneridae</taxon>
        <taxon>Pentapetalae</taxon>
        <taxon>asterids</taxon>
        <taxon>lamiids</taxon>
        <taxon>Solanales</taxon>
        <taxon>Solanaceae</taxon>
        <taxon>Solanoideae</taxon>
        <taxon>Solaneae</taxon>
        <taxon>Solanum</taxon>
    </lineage>
</organism>
<keyword evidence="2" id="KW-0456">Lyase</keyword>
<dbReference type="GO" id="GO:0016831">
    <property type="term" value="F:carboxy-lyase activity"/>
    <property type="evidence" value="ECO:0007669"/>
    <property type="project" value="UniProtKB-KW"/>
</dbReference>
<proteinExistence type="inferred from homology"/>
<dbReference type="EMBL" id="JACXVP010000008">
    <property type="protein sequence ID" value="KAG5589928.1"/>
    <property type="molecule type" value="Genomic_DNA"/>
</dbReference>
<gene>
    <name evidence="3" type="ORF">H5410_040442</name>
</gene>
<keyword evidence="4" id="KW-1185">Reference proteome</keyword>
<dbReference type="AlphaFoldDB" id="A0A9J5XS09"/>
<evidence type="ECO:0000313" key="4">
    <source>
        <dbReference type="Proteomes" id="UP000824120"/>
    </source>
</evidence>
<dbReference type="Proteomes" id="UP000824120">
    <property type="component" value="Chromosome 8"/>
</dbReference>
<dbReference type="PANTHER" id="PTHR46101:SF12">
    <property type="entry name" value="AROMATIC AMINO ACID DECARBOXYLASE 1A"/>
    <property type="match status" value="1"/>
</dbReference>
<accession>A0A9J5XS09</accession>